<dbReference type="RefSeq" id="XP_070648957.1">
    <property type="nucleotide sequence ID" value="XM_070792856.1"/>
</dbReference>
<dbReference type="RefSeq" id="XP_070648955.1">
    <property type="nucleotide sequence ID" value="XM_070792854.1"/>
</dbReference>
<evidence type="ECO:0000313" key="4">
    <source>
        <dbReference type="RefSeq" id="XP_070648955.1"/>
    </source>
</evidence>
<name>A0ABM4SMD5_BOSIN</name>
<feature type="region of interest" description="Disordered" evidence="1">
    <location>
        <begin position="128"/>
        <end position="152"/>
    </location>
</feature>
<dbReference type="GeneID" id="109561606"/>
<feature type="region of interest" description="Disordered" evidence="1">
    <location>
        <begin position="1"/>
        <end position="65"/>
    </location>
</feature>
<evidence type="ECO:0000313" key="3">
    <source>
        <dbReference type="RefSeq" id="XP_070648954.1"/>
    </source>
</evidence>
<dbReference type="Proteomes" id="UP001652663">
    <property type="component" value="Chromosome 7"/>
</dbReference>
<feature type="compositionally biased region" description="Polar residues" evidence="1">
    <location>
        <begin position="1"/>
        <end position="19"/>
    </location>
</feature>
<keyword evidence="2" id="KW-1185">Reference proteome</keyword>
<dbReference type="RefSeq" id="XP_070648956.1">
    <property type="nucleotide sequence ID" value="XM_070792855.1"/>
</dbReference>
<feature type="region of interest" description="Disordered" evidence="1">
    <location>
        <begin position="209"/>
        <end position="326"/>
    </location>
</feature>
<accession>A0ABM4SMD5</accession>
<sequence>MQTTLPSFPTGPSASSLPSTRRPASPRPMKPRQQHHLLCPQPGCRGQEMARHTPPSPLGATLTAPPYQARHPPLWLLWGQHTGARCLPTPLPRVPAELGIQEQGLCLGLTGCLAWEEHVQPGLKRAPQAGVTAGGSCGTPLPSGQGSDLWGSGGSSGFIPGFPKMPRFQAHHKHILGRALPKLKGHVPMSAGIYTSTWFMQCFINQSLPGPPPGPHDRPDSVTPLRPRQSAPPSLLKMAPLGPGHPSCPEAAAASIPPMSDQHRHGGARTAPQELRQGPTRPHDPLSSVSIGSLDVQGPPEDEVTVSTGTPRLPGTPRSPEASNMPCFFTLSSRRMDFTPTPI</sequence>
<organism evidence="2 3">
    <name type="scientific">Bos indicus</name>
    <name type="common">Zebu</name>
    <dbReference type="NCBI Taxonomy" id="9915"/>
    <lineage>
        <taxon>Eukaryota</taxon>
        <taxon>Metazoa</taxon>
        <taxon>Chordata</taxon>
        <taxon>Craniata</taxon>
        <taxon>Vertebrata</taxon>
        <taxon>Euteleostomi</taxon>
        <taxon>Mammalia</taxon>
        <taxon>Eutheria</taxon>
        <taxon>Laurasiatheria</taxon>
        <taxon>Artiodactyla</taxon>
        <taxon>Ruminantia</taxon>
        <taxon>Pecora</taxon>
        <taxon>Bovidae</taxon>
        <taxon>Bovinae</taxon>
        <taxon>Bos</taxon>
    </lineage>
</organism>
<evidence type="ECO:0000313" key="7">
    <source>
        <dbReference type="RefSeq" id="XP_070648958.1"/>
    </source>
</evidence>
<dbReference type="RefSeq" id="XP_070648958.1">
    <property type="nucleotide sequence ID" value="XM_070792857.1"/>
</dbReference>
<evidence type="ECO:0000313" key="5">
    <source>
        <dbReference type="RefSeq" id="XP_070648956.1"/>
    </source>
</evidence>
<proteinExistence type="predicted"/>
<evidence type="ECO:0000313" key="6">
    <source>
        <dbReference type="RefSeq" id="XP_070648957.1"/>
    </source>
</evidence>
<reference evidence="3 4" key="1">
    <citation type="submission" date="2025-05" db="UniProtKB">
        <authorList>
            <consortium name="RefSeq"/>
        </authorList>
    </citation>
    <scope>IDENTIFICATION</scope>
    <source>
        <tissue evidence="3 4">Blood</tissue>
    </source>
</reference>
<dbReference type="RefSeq" id="XP_070648954.1">
    <property type="nucleotide sequence ID" value="XM_070792853.1"/>
</dbReference>
<gene>
    <name evidence="3 4 5 6 7" type="primary">LOC109561606</name>
</gene>
<protein>
    <submittedName>
        <fullName evidence="3 4">Uncharacterized protein isoform X1</fullName>
    </submittedName>
</protein>
<evidence type="ECO:0000256" key="1">
    <source>
        <dbReference type="SAM" id="MobiDB-lite"/>
    </source>
</evidence>
<evidence type="ECO:0000313" key="2">
    <source>
        <dbReference type="Proteomes" id="UP001652663"/>
    </source>
</evidence>